<dbReference type="InterPro" id="IPR011004">
    <property type="entry name" value="Trimer_LpxA-like_sf"/>
</dbReference>
<keyword evidence="2" id="KW-0175">Coiled coil</keyword>
<dbReference type="Pfam" id="PF25087">
    <property type="entry name" value="GMPPB_C"/>
    <property type="match status" value="1"/>
</dbReference>
<name>A0A0F9R6U3_9ZZZZ</name>
<accession>A0A0F9R6U3</accession>
<protein>
    <recommendedName>
        <fullName evidence="3">Mannose-1-phosphate guanyltransferase C-terminal domain-containing protein</fullName>
    </recommendedName>
</protein>
<feature type="coiled-coil region" evidence="2">
    <location>
        <begin position="5"/>
        <end position="32"/>
    </location>
</feature>
<evidence type="ECO:0000313" key="4">
    <source>
        <dbReference type="EMBL" id="KKN50469.1"/>
    </source>
</evidence>
<reference evidence="4" key="1">
    <citation type="journal article" date="2015" name="Nature">
        <title>Complex archaea that bridge the gap between prokaryotes and eukaryotes.</title>
        <authorList>
            <person name="Spang A."/>
            <person name="Saw J.H."/>
            <person name="Jorgensen S.L."/>
            <person name="Zaremba-Niedzwiedzka K."/>
            <person name="Martijn J."/>
            <person name="Lind A.E."/>
            <person name="van Eijk R."/>
            <person name="Schleper C."/>
            <person name="Guy L."/>
            <person name="Ettema T.J."/>
        </authorList>
    </citation>
    <scope>NUCLEOTIDE SEQUENCE</scope>
</reference>
<organism evidence="4">
    <name type="scientific">marine sediment metagenome</name>
    <dbReference type="NCBI Taxonomy" id="412755"/>
    <lineage>
        <taxon>unclassified sequences</taxon>
        <taxon>metagenomes</taxon>
        <taxon>ecological metagenomes</taxon>
    </lineage>
</organism>
<dbReference type="InterPro" id="IPR056729">
    <property type="entry name" value="GMPPB_C"/>
</dbReference>
<dbReference type="PANTHER" id="PTHR22572">
    <property type="entry name" value="SUGAR-1-PHOSPHATE GUANYL TRANSFERASE"/>
    <property type="match status" value="1"/>
</dbReference>
<dbReference type="AlphaFoldDB" id="A0A0F9R6U3"/>
<proteinExistence type="predicted"/>
<dbReference type="Gene3D" id="2.160.10.10">
    <property type="entry name" value="Hexapeptide repeat proteins"/>
    <property type="match status" value="1"/>
</dbReference>
<dbReference type="GO" id="GO:0016740">
    <property type="term" value="F:transferase activity"/>
    <property type="evidence" value="ECO:0007669"/>
    <property type="project" value="UniProtKB-KW"/>
</dbReference>
<dbReference type="InterPro" id="IPR050486">
    <property type="entry name" value="Mannose-1P_guanyltransferase"/>
</dbReference>
<feature type="domain" description="Mannose-1-phosphate guanyltransferase C-terminal" evidence="3">
    <location>
        <begin position="50"/>
        <end position="125"/>
    </location>
</feature>
<comment type="caution">
    <text evidence="4">The sequence shown here is derived from an EMBL/GenBank/DDBJ whole genome shotgun (WGS) entry which is preliminary data.</text>
</comment>
<evidence type="ECO:0000256" key="2">
    <source>
        <dbReference type="SAM" id="Coils"/>
    </source>
</evidence>
<dbReference type="SUPFAM" id="SSF51161">
    <property type="entry name" value="Trimeric LpxA-like enzymes"/>
    <property type="match status" value="1"/>
</dbReference>
<evidence type="ECO:0000259" key="3">
    <source>
        <dbReference type="Pfam" id="PF25087"/>
    </source>
</evidence>
<sequence length="140" mass="15710">MQELIKKLEQLLDKEEIDLKEVQNLKAEFLKKHIKGLKIDDYIGDYPTFMEPVILGEKVKIGDDVLIGPNIYIGSNSIIGDYVEISNSIVLDNVTIGDNIKLVNCVIAGGSKLNFSNFNEKNCILKGTANSIEELEMIYF</sequence>
<keyword evidence="1" id="KW-0808">Transferase</keyword>
<dbReference type="EMBL" id="LAZR01001112">
    <property type="protein sequence ID" value="KKN50469.1"/>
    <property type="molecule type" value="Genomic_DNA"/>
</dbReference>
<evidence type="ECO:0000256" key="1">
    <source>
        <dbReference type="ARBA" id="ARBA00022679"/>
    </source>
</evidence>
<gene>
    <name evidence="4" type="ORF">LCGC14_0632370</name>
</gene>
<dbReference type="PROSITE" id="PS00101">
    <property type="entry name" value="HEXAPEP_TRANSFERASES"/>
    <property type="match status" value="1"/>
</dbReference>
<dbReference type="InterPro" id="IPR018357">
    <property type="entry name" value="Hexapep_transf_CS"/>
</dbReference>